<dbReference type="InterPro" id="IPR036770">
    <property type="entry name" value="Ankyrin_rpt-contain_sf"/>
</dbReference>
<dbReference type="Pfam" id="PF12796">
    <property type="entry name" value="Ank_2"/>
    <property type="match status" value="1"/>
</dbReference>
<dbReference type="Proteomes" id="UP000198407">
    <property type="component" value="Unassembled WGS sequence"/>
</dbReference>
<accession>A0A239D363</accession>
<keyword evidence="1" id="KW-0677">Repeat</keyword>
<proteinExistence type="predicted"/>
<dbReference type="AlphaFoldDB" id="A0A239D363"/>
<dbReference type="SUPFAM" id="SSF48403">
    <property type="entry name" value="Ankyrin repeat"/>
    <property type="match status" value="1"/>
</dbReference>
<name>A0A239D363_9PSED</name>
<evidence type="ECO:0000313" key="4">
    <source>
        <dbReference type="EMBL" id="SNS26582.1"/>
    </source>
</evidence>
<feature type="repeat" description="ANK" evidence="3">
    <location>
        <begin position="94"/>
        <end position="118"/>
    </location>
</feature>
<dbReference type="PROSITE" id="PS50297">
    <property type="entry name" value="ANK_REP_REGION"/>
    <property type="match status" value="1"/>
</dbReference>
<keyword evidence="2 3" id="KW-0040">ANK repeat</keyword>
<dbReference type="OrthoDB" id="7028445at2"/>
<dbReference type="InterPro" id="IPR050776">
    <property type="entry name" value="Ank_Repeat/CDKN_Inhibitor"/>
</dbReference>
<dbReference type="RefSeq" id="WP_042120799.1">
    <property type="nucleotide sequence ID" value="NZ_FZOL01000005.1"/>
</dbReference>
<dbReference type="Gene3D" id="1.25.40.20">
    <property type="entry name" value="Ankyrin repeat-containing domain"/>
    <property type="match status" value="1"/>
</dbReference>
<gene>
    <name evidence="4" type="ORF">SAMN05444352_105194</name>
</gene>
<keyword evidence="5" id="KW-1185">Reference proteome</keyword>
<dbReference type="PANTHER" id="PTHR24201">
    <property type="entry name" value="ANK_REP_REGION DOMAIN-CONTAINING PROTEIN"/>
    <property type="match status" value="1"/>
</dbReference>
<evidence type="ECO:0000256" key="3">
    <source>
        <dbReference type="PROSITE-ProRule" id="PRU00023"/>
    </source>
</evidence>
<organism evidence="4 5">
    <name type="scientific">Pseudomonas japonica</name>
    <dbReference type="NCBI Taxonomy" id="256466"/>
    <lineage>
        <taxon>Bacteria</taxon>
        <taxon>Pseudomonadati</taxon>
        <taxon>Pseudomonadota</taxon>
        <taxon>Gammaproteobacteria</taxon>
        <taxon>Pseudomonadales</taxon>
        <taxon>Pseudomonadaceae</taxon>
        <taxon>Pseudomonas</taxon>
    </lineage>
</organism>
<dbReference type="PROSITE" id="PS50088">
    <property type="entry name" value="ANK_REPEAT"/>
    <property type="match status" value="1"/>
</dbReference>
<evidence type="ECO:0000256" key="2">
    <source>
        <dbReference type="ARBA" id="ARBA00023043"/>
    </source>
</evidence>
<sequence length="165" mass="18619">MAEDEKKQAAPLQLPTREALRDLYGFKPEEFSKRLFPDDEQDSWLVDRESNAALMAASEKVREQEFITNVKAGKASNVERSIQLGINVNVQDKFGMTALHYAAATGFRPCVRLLVNSGKCDYLLQDNKGRLASELAYEWGRDYAVGLLLQKKEARLIHEREAGSL</sequence>
<reference evidence="5" key="1">
    <citation type="submission" date="2017-06" db="EMBL/GenBank/DDBJ databases">
        <authorList>
            <person name="Varghese N."/>
            <person name="Submissions S."/>
        </authorList>
    </citation>
    <scope>NUCLEOTIDE SEQUENCE [LARGE SCALE GENOMIC DNA]</scope>
    <source>
        <strain evidence="5">DSM 22348</strain>
    </source>
</reference>
<dbReference type="STRING" id="1215104.GCA_000730585_05383"/>
<dbReference type="EMBL" id="FZOL01000005">
    <property type="protein sequence ID" value="SNS26582.1"/>
    <property type="molecule type" value="Genomic_DNA"/>
</dbReference>
<dbReference type="InterPro" id="IPR002110">
    <property type="entry name" value="Ankyrin_rpt"/>
</dbReference>
<evidence type="ECO:0000313" key="5">
    <source>
        <dbReference type="Proteomes" id="UP000198407"/>
    </source>
</evidence>
<protein>
    <submittedName>
        <fullName evidence="4">Ankyrin repeat-containing protein</fullName>
    </submittedName>
</protein>
<evidence type="ECO:0000256" key="1">
    <source>
        <dbReference type="ARBA" id="ARBA00022737"/>
    </source>
</evidence>